<dbReference type="Proteomes" id="UP000239663">
    <property type="component" value="Unassembled WGS sequence"/>
</dbReference>
<dbReference type="InterPro" id="IPR014196">
    <property type="entry name" value="SpoIIM"/>
</dbReference>
<evidence type="ECO:0000256" key="2">
    <source>
        <dbReference type="SAM" id="Phobius"/>
    </source>
</evidence>
<comment type="function">
    <text evidence="1">Required for complete septum migration and engulfment of the forespore compartment during sporulation. Required for stabilizing and recruiting of SpoIIP to the septal membrane.</text>
</comment>
<dbReference type="AlphaFoldDB" id="A0A2S7N494"/>
<proteinExistence type="predicted"/>
<keyword evidence="4" id="KW-1185">Reference proteome</keyword>
<keyword evidence="2" id="KW-1133">Transmembrane helix</keyword>
<dbReference type="Pfam" id="PF01944">
    <property type="entry name" value="SpoIIM"/>
    <property type="match status" value="1"/>
</dbReference>
<dbReference type="EMBL" id="PKOZ01000001">
    <property type="protein sequence ID" value="PQD96849.1"/>
    <property type="molecule type" value="Genomic_DNA"/>
</dbReference>
<evidence type="ECO:0000313" key="3">
    <source>
        <dbReference type="EMBL" id="PQD96849.1"/>
    </source>
</evidence>
<dbReference type="GO" id="GO:0005886">
    <property type="term" value="C:plasma membrane"/>
    <property type="evidence" value="ECO:0007669"/>
    <property type="project" value="UniProtKB-SubCell"/>
</dbReference>
<gene>
    <name evidence="3" type="primary">spoIIM</name>
    <name evidence="3" type="ORF">CYL18_02895</name>
</gene>
<dbReference type="PIRSF" id="PIRSF038973">
    <property type="entry name" value="SpoIIM"/>
    <property type="match status" value="1"/>
</dbReference>
<keyword evidence="1 2" id="KW-0472">Membrane</keyword>
<comment type="subcellular location">
    <subcellularLocation>
        <location evidence="1">Cell membrane</location>
        <topology evidence="1">Multi-pass membrane protein</topology>
    </subcellularLocation>
    <text evidence="1">Localizes to the sporulation septum and to the second division site within the mother cell. Before the start of engulfment localizes to the septal midpoint, then spreads throughout the septum prior to becoming enriched at the leading edge of the engulfing membrane, where it remains until the completion of membrane migration. Some remain partially trapped at the septum during engulfment and upon completion of engulfment become dispersed in the outer forespore membrane. Localization of the MPD complex to the septal membrane is dependent on SpoIIB.</text>
</comment>
<feature type="transmembrane region" description="Helical" evidence="2">
    <location>
        <begin position="113"/>
        <end position="134"/>
    </location>
</feature>
<feature type="transmembrane region" description="Helical" evidence="2">
    <location>
        <begin position="140"/>
        <end position="160"/>
    </location>
</feature>
<feature type="transmembrane region" description="Helical" evidence="2">
    <location>
        <begin position="181"/>
        <end position="200"/>
    </location>
</feature>
<name>A0A2S7N494_9BACI</name>
<accession>A0A2S7N494</accession>
<protein>
    <recommendedName>
        <fullName evidence="1">Stage II sporulation protein M</fullName>
    </recommendedName>
</protein>
<dbReference type="OrthoDB" id="2065033at2"/>
<reference evidence="3 4" key="1">
    <citation type="submission" date="2017-12" db="EMBL/GenBank/DDBJ databases">
        <title>Taxonomic description and draft genome of Pradoshia cofamensis Gen. nov., sp. nov., a thermotolerant bacillale isolated from anterior gut of earthworm Eisenia fetida.</title>
        <authorList>
            <person name="Saha T."/>
            <person name="Chakraborty R."/>
        </authorList>
    </citation>
    <scope>NUCLEOTIDE SEQUENCE [LARGE SCALE GENOMIC DNA]</scope>
    <source>
        <strain evidence="3 4">EAG3</strain>
    </source>
</reference>
<feature type="transmembrane region" description="Helical" evidence="2">
    <location>
        <begin position="20"/>
        <end position="45"/>
    </location>
</feature>
<dbReference type="NCBIfam" id="TIGR02831">
    <property type="entry name" value="spo_II_M"/>
    <property type="match status" value="1"/>
</dbReference>
<comment type="subunit">
    <text evidence="1">Component of the MPD complex composed of SpoIIM, SpoIIP and SpoIID.</text>
</comment>
<keyword evidence="1" id="KW-1003">Cell membrane</keyword>
<dbReference type="RefSeq" id="WP_104847944.1">
    <property type="nucleotide sequence ID" value="NZ_PKOZ01000001.1"/>
</dbReference>
<keyword evidence="1 2" id="KW-0812">Transmembrane</keyword>
<evidence type="ECO:0000256" key="1">
    <source>
        <dbReference type="PIRNR" id="PIRNR038973"/>
    </source>
</evidence>
<keyword evidence="1" id="KW-0749">Sporulation</keyword>
<comment type="caution">
    <text evidence="3">The sequence shown here is derived from an EMBL/GenBank/DDBJ whole genome shotgun (WGS) entry which is preliminary data.</text>
</comment>
<organism evidence="3 4">
    <name type="scientific">Pradoshia eiseniae</name>
    <dbReference type="NCBI Taxonomy" id="2064768"/>
    <lineage>
        <taxon>Bacteria</taxon>
        <taxon>Bacillati</taxon>
        <taxon>Bacillota</taxon>
        <taxon>Bacilli</taxon>
        <taxon>Bacillales</taxon>
        <taxon>Bacillaceae</taxon>
        <taxon>Pradoshia</taxon>
    </lineage>
</organism>
<sequence>MKNSYYRRAVFITLRDYRSIFIFVTVLFMMGIIFGAIIVNSLSLIQKEDLFYYLSQFFGELKQGKVSASGEMFFYSVKENAKYFILMWILGISIIGLPIILILLFIKGIVIGFTVGFLVNQAGWHGFLLAAVSVLPQNIILVPLTILLASCAVIICIKMIRRQFFKTGREPIKPLLMQYSFFLAVSIGGVIVAGLIEAFLSPGIMKLVIDGFN</sequence>
<feature type="transmembrane region" description="Helical" evidence="2">
    <location>
        <begin position="83"/>
        <end position="106"/>
    </location>
</feature>
<evidence type="ECO:0000313" key="4">
    <source>
        <dbReference type="Proteomes" id="UP000239663"/>
    </source>
</evidence>
<dbReference type="GO" id="GO:0030435">
    <property type="term" value="P:sporulation resulting in formation of a cellular spore"/>
    <property type="evidence" value="ECO:0007669"/>
    <property type="project" value="UniProtKB-KW"/>
</dbReference>
<dbReference type="InterPro" id="IPR002798">
    <property type="entry name" value="SpoIIM-like"/>
</dbReference>